<dbReference type="SUPFAM" id="SSF52833">
    <property type="entry name" value="Thioredoxin-like"/>
    <property type="match status" value="1"/>
</dbReference>
<dbReference type="InterPro" id="IPR036249">
    <property type="entry name" value="Thioredoxin-like_sf"/>
</dbReference>
<comment type="caution">
    <text evidence="1">The sequence shown here is derived from an EMBL/GenBank/DDBJ whole genome shotgun (WGS) entry which is preliminary data.</text>
</comment>
<dbReference type="RefSeq" id="WP_127907117.1">
    <property type="nucleotide sequence ID" value="NZ_RQXX01000004.1"/>
</dbReference>
<name>A0A438AFP1_9RHOB</name>
<dbReference type="SUPFAM" id="SSF47616">
    <property type="entry name" value="GST C-terminal domain-like"/>
    <property type="match status" value="1"/>
</dbReference>
<gene>
    <name evidence="1" type="ORF">EKE94_13350</name>
</gene>
<dbReference type="Proteomes" id="UP000285908">
    <property type="component" value="Unassembled WGS sequence"/>
</dbReference>
<protein>
    <submittedName>
        <fullName evidence="1">Glutathione S-transferase family protein</fullName>
    </submittedName>
</protein>
<proteinExistence type="predicted"/>
<dbReference type="InterPro" id="IPR036282">
    <property type="entry name" value="Glutathione-S-Trfase_C_sf"/>
</dbReference>
<evidence type="ECO:0000313" key="2">
    <source>
        <dbReference type="Proteomes" id="UP000285908"/>
    </source>
</evidence>
<organism evidence="1 2">
    <name type="scientific">Mesobaculum littorinae</name>
    <dbReference type="NCBI Taxonomy" id="2486419"/>
    <lineage>
        <taxon>Bacteria</taxon>
        <taxon>Pseudomonadati</taxon>
        <taxon>Pseudomonadota</taxon>
        <taxon>Alphaproteobacteria</taxon>
        <taxon>Rhodobacterales</taxon>
        <taxon>Roseobacteraceae</taxon>
        <taxon>Mesobaculum</taxon>
    </lineage>
</organism>
<keyword evidence="1" id="KW-0808">Transferase</keyword>
<dbReference type="PANTHER" id="PTHR44051:SF8">
    <property type="entry name" value="GLUTATHIONE S-TRANSFERASE GSTA"/>
    <property type="match status" value="1"/>
</dbReference>
<dbReference type="Gene3D" id="3.40.30.10">
    <property type="entry name" value="Glutaredoxin"/>
    <property type="match status" value="1"/>
</dbReference>
<dbReference type="EMBL" id="RQXX01000004">
    <property type="protein sequence ID" value="RVV97521.1"/>
    <property type="molecule type" value="Genomic_DNA"/>
</dbReference>
<evidence type="ECO:0000313" key="1">
    <source>
        <dbReference type="EMBL" id="RVV97521.1"/>
    </source>
</evidence>
<dbReference type="PANTHER" id="PTHR44051">
    <property type="entry name" value="GLUTATHIONE S-TRANSFERASE-RELATED"/>
    <property type="match status" value="1"/>
</dbReference>
<sequence length="186" mass="20235">MTELTLHHAPLSRSSRTLWLLEEIGCDYELVTLAMPKTLDAALHPSPPPSLCDGTAQMHETGAMTEWLCETRAPQLWRAPGTTARIGWLDWLHFAETLVQHVARRSETGASGRLADALGLLEDWLAGSDWLLSEFSGADCQVGYSLWVAAQVTPLGPYPALAAYLDRCVTRPAARTALGGAELRLG</sequence>
<keyword evidence="2" id="KW-1185">Reference proteome</keyword>
<dbReference type="AlphaFoldDB" id="A0A438AFP1"/>
<dbReference type="OrthoDB" id="5740960at2"/>
<dbReference type="GO" id="GO:0016740">
    <property type="term" value="F:transferase activity"/>
    <property type="evidence" value="ECO:0007669"/>
    <property type="project" value="UniProtKB-KW"/>
</dbReference>
<accession>A0A438AFP1</accession>
<dbReference type="Gene3D" id="1.20.1050.10">
    <property type="match status" value="1"/>
</dbReference>
<reference evidence="1 2" key="1">
    <citation type="submission" date="2018-11" db="EMBL/GenBank/DDBJ databases">
        <title>Mesobaculum littorinae gen. nov., sp. nov., isolated from Littorina scabra that represents a novel genus of the order Rhodobacteraceae.</title>
        <authorList>
            <person name="Li F."/>
        </authorList>
    </citation>
    <scope>NUCLEOTIDE SEQUENCE [LARGE SCALE GENOMIC DNA]</scope>
    <source>
        <strain evidence="1 2">M0103</strain>
    </source>
</reference>